<dbReference type="AlphaFoldDB" id="A0A2U9SEB0"/>
<feature type="domain" description="HTH cro/C1-type" evidence="1">
    <location>
        <begin position="1"/>
        <end position="55"/>
    </location>
</feature>
<proteinExistence type="predicted"/>
<dbReference type="Gene3D" id="1.10.260.40">
    <property type="entry name" value="lambda repressor-like DNA-binding domains"/>
    <property type="match status" value="1"/>
</dbReference>
<sequence>MRARAQALGLSDAEVARRSGLSEQRYGNYVRDAHEPDLETLVTIARTLGSTLDSLLLGSQADQGLDPVRASLETRLISASRALDLGDLKIAVGQIELAVQHRRVDPDPS</sequence>
<dbReference type="SMART" id="SM00530">
    <property type="entry name" value="HTH_XRE"/>
    <property type="match status" value="1"/>
</dbReference>
<organism evidence="2 3">
    <name type="scientific">Azospirillum ramasamyi</name>
    <dbReference type="NCBI Taxonomy" id="682998"/>
    <lineage>
        <taxon>Bacteria</taxon>
        <taxon>Pseudomonadati</taxon>
        <taxon>Pseudomonadota</taxon>
        <taxon>Alphaproteobacteria</taxon>
        <taxon>Rhodospirillales</taxon>
        <taxon>Azospirillaceae</taxon>
        <taxon>Azospirillum</taxon>
    </lineage>
</organism>
<dbReference type="Proteomes" id="UP000249605">
    <property type="component" value="Plasmid unnamed1"/>
</dbReference>
<dbReference type="OrthoDB" id="8115576at2"/>
<dbReference type="CDD" id="cd00093">
    <property type="entry name" value="HTH_XRE"/>
    <property type="match status" value="1"/>
</dbReference>
<dbReference type="EMBL" id="CP029830">
    <property type="protein sequence ID" value="AWU95939.1"/>
    <property type="molecule type" value="Genomic_DNA"/>
</dbReference>
<dbReference type="PROSITE" id="PS50943">
    <property type="entry name" value="HTH_CROC1"/>
    <property type="match status" value="1"/>
</dbReference>
<keyword evidence="2" id="KW-0614">Plasmid</keyword>
<evidence type="ECO:0000313" key="2">
    <source>
        <dbReference type="EMBL" id="AWU95939.1"/>
    </source>
</evidence>
<protein>
    <submittedName>
        <fullName evidence="2">XRE family transcriptional regulator</fullName>
    </submittedName>
</protein>
<name>A0A2U9SEB0_9PROT</name>
<accession>A0A2U9SEB0</accession>
<dbReference type="KEGG" id="azm:DM194_14780"/>
<dbReference type="SUPFAM" id="SSF47413">
    <property type="entry name" value="lambda repressor-like DNA-binding domains"/>
    <property type="match status" value="1"/>
</dbReference>
<dbReference type="Pfam" id="PF01381">
    <property type="entry name" value="HTH_3"/>
    <property type="match status" value="1"/>
</dbReference>
<gene>
    <name evidence="2" type="ORF">DM194_14780</name>
</gene>
<evidence type="ECO:0000313" key="3">
    <source>
        <dbReference type="Proteomes" id="UP000249605"/>
    </source>
</evidence>
<geneLocation type="plasmid" evidence="2 3">
    <name>unnamed1</name>
</geneLocation>
<reference evidence="2 3" key="1">
    <citation type="submission" date="2018-06" db="EMBL/GenBank/DDBJ databases">
        <title>Complete genome sequencing of Azospirillum sp. M2T2B2.</title>
        <authorList>
            <person name="Heo J."/>
            <person name="Kim S.-J."/>
            <person name="Kwon S.-W."/>
            <person name="Anandham R."/>
        </authorList>
    </citation>
    <scope>NUCLEOTIDE SEQUENCE [LARGE SCALE GENOMIC DNA]</scope>
    <source>
        <strain evidence="2 3">M2T2B2</strain>
        <plasmid evidence="2 3">unnamed1</plasmid>
    </source>
</reference>
<keyword evidence="3" id="KW-1185">Reference proteome</keyword>
<dbReference type="GO" id="GO:0003677">
    <property type="term" value="F:DNA binding"/>
    <property type="evidence" value="ECO:0007669"/>
    <property type="project" value="InterPro"/>
</dbReference>
<dbReference type="InterPro" id="IPR001387">
    <property type="entry name" value="Cro/C1-type_HTH"/>
</dbReference>
<dbReference type="InterPro" id="IPR010982">
    <property type="entry name" value="Lambda_DNA-bd_dom_sf"/>
</dbReference>
<dbReference type="RefSeq" id="WP_111068688.1">
    <property type="nucleotide sequence ID" value="NZ_CP029830.1"/>
</dbReference>
<evidence type="ECO:0000259" key="1">
    <source>
        <dbReference type="PROSITE" id="PS50943"/>
    </source>
</evidence>